<evidence type="ECO:0000256" key="4">
    <source>
        <dbReference type="ARBA" id="ARBA00022801"/>
    </source>
</evidence>
<keyword evidence="5" id="KW-0862">Zinc</keyword>
<accession>A0AAJ6CTV5</accession>
<evidence type="ECO:0000313" key="9">
    <source>
        <dbReference type="Proteomes" id="UP001219901"/>
    </source>
</evidence>
<dbReference type="SUPFAM" id="SSF55031">
    <property type="entry name" value="Bacterial exopeptidase dimerisation domain"/>
    <property type="match status" value="1"/>
</dbReference>
<dbReference type="PROSITE" id="PS00758">
    <property type="entry name" value="ARGE_DAPE_CPG2_1"/>
    <property type="match status" value="1"/>
</dbReference>
<evidence type="ECO:0000259" key="6">
    <source>
        <dbReference type="Pfam" id="PF07687"/>
    </source>
</evidence>
<dbReference type="Pfam" id="PF07687">
    <property type="entry name" value="M20_dimer"/>
    <property type="match status" value="1"/>
</dbReference>
<dbReference type="Pfam" id="PF01546">
    <property type="entry name" value="Peptidase_M20"/>
    <property type="match status" value="1"/>
</dbReference>
<keyword evidence="4" id="KW-0378">Hydrolase</keyword>
<dbReference type="InterPro" id="IPR002933">
    <property type="entry name" value="Peptidase_M20"/>
</dbReference>
<dbReference type="PANTHER" id="PTHR43808">
    <property type="entry name" value="ACETYLORNITHINE DEACETYLASE"/>
    <property type="match status" value="1"/>
</dbReference>
<comment type="similarity">
    <text evidence="2">Belongs to the peptidase M20A family.</text>
</comment>
<dbReference type="GO" id="GO:0016787">
    <property type="term" value="F:hydrolase activity"/>
    <property type="evidence" value="ECO:0007669"/>
    <property type="project" value="UniProtKB-KW"/>
</dbReference>
<dbReference type="InterPro" id="IPR050072">
    <property type="entry name" value="Peptidase_M20A"/>
</dbReference>
<sequence length="452" mass="49400">MPSLQSLLDQVEAATNEIVELEQSLVRIPSVNTGFMPTGGETAVAEFIRDWLAEDGLSSEILARDPDRGNIISVYPGDDNDTRLMMMSHTDVVPVEDESKWNWDPFAAEISEGRVYGRGASDCKALLTCQLVAMAIMKRSGVRLDHGLRLVSGADEEHGGRWGFGWLADNHPESLKSQFAVNEGGGTPVEMGNTLTYLLGTGEKGRMELHITLRGESAHASVPWTGVNASYKLSRALGAIEAYRPERDTSLEIFDHVGSFGIEEKPSPMNIDRIVAEMNETSPRLGSLLKALSRMVLTPTMISGGIKSNSVPEEIKLTCDIRTLPFQDEAYVRRELDQAFEGIEGLEYEIDYMSVPNSSEFETELTDSIRKAQAAAVGRDDIQWIPAISNGFTDSRFTRNLGTITYGFTGSHPDDDPMLARAHGTDESVGIASLISGTRSMLAIAYDLCGGR</sequence>
<dbReference type="PANTHER" id="PTHR43808:SF8">
    <property type="entry name" value="PEPTIDASE M20 DIMERISATION DOMAIN-CONTAINING PROTEIN"/>
    <property type="match status" value="1"/>
</dbReference>
<evidence type="ECO:0000256" key="2">
    <source>
        <dbReference type="ARBA" id="ARBA00006247"/>
    </source>
</evidence>
<dbReference type="Proteomes" id="UP001321249">
    <property type="component" value="Unassembled WGS sequence"/>
</dbReference>
<keyword evidence="3" id="KW-0479">Metal-binding</keyword>
<comment type="cofactor">
    <cofactor evidence="1">
        <name>Zn(2+)</name>
        <dbReference type="ChEBI" id="CHEBI:29105"/>
    </cofactor>
</comment>
<dbReference type="GO" id="GO:0046872">
    <property type="term" value="F:metal ion binding"/>
    <property type="evidence" value="ECO:0007669"/>
    <property type="project" value="UniProtKB-KW"/>
</dbReference>
<dbReference type="InterPro" id="IPR011650">
    <property type="entry name" value="Peptidase_M20_dimer"/>
</dbReference>
<dbReference type="Gene3D" id="3.30.70.360">
    <property type="match status" value="1"/>
</dbReference>
<protein>
    <submittedName>
        <fullName evidence="8">M20/M25/M40 family metallo-hydrolase</fullName>
    </submittedName>
</protein>
<evidence type="ECO:0000313" key="8">
    <source>
        <dbReference type="EMBL" id="WFG39967.1"/>
    </source>
</evidence>
<dbReference type="Proteomes" id="UP001219901">
    <property type="component" value="Chromosome"/>
</dbReference>
<reference evidence="9" key="3">
    <citation type="submission" date="2023-06" db="EMBL/GenBank/DDBJ databases">
        <title>Pangenomics reveal diversification of enzyme families and niche specialization in globally abundant SAR202 bacteria.</title>
        <authorList>
            <person name="Saw J.H.W."/>
        </authorList>
    </citation>
    <scope>NUCLEOTIDE SEQUENCE [LARGE SCALE GENOMIC DNA]</scope>
    <source>
        <strain evidence="9">JH1073</strain>
    </source>
</reference>
<dbReference type="EMBL" id="CP046147">
    <property type="protein sequence ID" value="WFG39967.1"/>
    <property type="molecule type" value="Genomic_DNA"/>
</dbReference>
<dbReference type="AlphaFoldDB" id="A0AAJ6CTV5"/>
<dbReference type="EMBL" id="WMBE01000003">
    <property type="protein sequence ID" value="MDG0867665.1"/>
    <property type="molecule type" value="Genomic_DNA"/>
</dbReference>
<evidence type="ECO:0000256" key="3">
    <source>
        <dbReference type="ARBA" id="ARBA00022723"/>
    </source>
</evidence>
<dbReference type="Gene3D" id="1.10.150.900">
    <property type="match status" value="1"/>
</dbReference>
<evidence type="ECO:0000256" key="5">
    <source>
        <dbReference type="ARBA" id="ARBA00022833"/>
    </source>
</evidence>
<evidence type="ECO:0000256" key="1">
    <source>
        <dbReference type="ARBA" id="ARBA00001947"/>
    </source>
</evidence>
<dbReference type="InterPro" id="IPR036264">
    <property type="entry name" value="Bact_exopeptidase_dim_dom"/>
</dbReference>
<reference evidence="8" key="2">
    <citation type="journal article" date="2023" name="Nat. Commun.">
        <title>Cultivation of marine bacteria of the SAR202 clade.</title>
        <authorList>
            <person name="Lim Y."/>
            <person name="Seo J.H."/>
            <person name="Giovannoni S.J."/>
            <person name="Kang I."/>
            <person name="Cho J.C."/>
        </authorList>
    </citation>
    <scope>NUCLEOTIDE SEQUENCE</scope>
    <source>
        <strain evidence="8">JH1073</strain>
    </source>
</reference>
<evidence type="ECO:0000313" key="10">
    <source>
        <dbReference type="Proteomes" id="UP001321249"/>
    </source>
</evidence>
<organism evidence="8 9">
    <name type="scientific">Candidatus Lucifugimonas marina</name>
    <dbReference type="NCBI Taxonomy" id="3038979"/>
    <lineage>
        <taxon>Bacteria</taxon>
        <taxon>Bacillati</taxon>
        <taxon>Chloroflexota</taxon>
        <taxon>Dehalococcoidia</taxon>
        <taxon>SAR202 cluster</taxon>
        <taxon>Candidatus Lucifugimonadales</taxon>
        <taxon>Candidatus Lucifugimonadaceae</taxon>
        <taxon>Candidatus Lucifugimonas</taxon>
    </lineage>
</organism>
<reference evidence="9 10" key="1">
    <citation type="submission" date="2019-11" db="EMBL/GenBank/DDBJ databases">
        <authorList>
            <person name="Cho J.-C."/>
        </authorList>
    </citation>
    <scope>NUCLEOTIDE SEQUENCE [LARGE SCALE GENOMIC DNA]</scope>
    <source>
        <strain evidence="8 9">JH1073</strain>
        <strain evidence="7 10">JH702</strain>
    </source>
</reference>
<gene>
    <name evidence="7" type="ORF">GKO46_11360</name>
    <name evidence="8" type="ORF">GKO48_10175</name>
</gene>
<dbReference type="InterPro" id="IPR001261">
    <property type="entry name" value="ArgE/DapE_CS"/>
</dbReference>
<keyword evidence="9" id="KW-1185">Reference proteome</keyword>
<dbReference type="RefSeq" id="WP_342826243.1">
    <property type="nucleotide sequence ID" value="NZ_CP046146.1"/>
</dbReference>
<evidence type="ECO:0000313" key="7">
    <source>
        <dbReference type="EMBL" id="MDG0867665.1"/>
    </source>
</evidence>
<name>A0AAJ6CTV5_9CHLR</name>
<proteinExistence type="inferred from homology"/>
<feature type="domain" description="Peptidase M20 dimerisation" evidence="6">
    <location>
        <begin position="201"/>
        <end position="341"/>
    </location>
</feature>
<dbReference type="Gene3D" id="3.40.630.10">
    <property type="entry name" value="Zn peptidases"/>
    <property type="match status" value="1"/>
</dbReference>
<dbReference type="SUPFAM" id="SSF53187">
    <property type="entry name" value="Zn-dependent exopeptidases"/>
    <property type="match status" value="1"/>
</dbReference>